<reference evidence="8" key="1">
    <citation type="submission" date="2020-11" db="EMBL/GenBank/DDBJ databases">
        <authorList>
            <consortium name="DOE Joint Genome Institute"/>
            <person name="Ahrendt S."/>
            <person name="Riley R."/>
            <person name="Andreopoulos W."/>
            <person name="Labutti K."/>
            <person name="Pangilinan J."/>
            <person name="Ruiz-Duenas F.J."/>
            <person name="Barrasa J.M."/>
            <person name="Sanchez-Garcia M."/>
            <person name="Camarero S."/>
            <person name="Miyauchi S."/>
            <person name="Serrano A."/>
            <person name="Linde D."/>
            <person name="Babiker R."/>
            <person name="Drula E."/>
            <person name="Ayuso-Fernandez I."/>
            <person name="Pacheco R."/>
            <person name="Padilla G."/>
            <person name="Ferreira P."/>
            <person name="Barriuso J."/>
            <person name="Kellner H."/>
            <person name="Castanera R."/>
            <person name="Alfaro M."/>
            <person name="Ramirez L."/>
            <person name="Pisabarro A.G."/>
            <person name="Kuo A."/>
            <person name="Tritt A."/>
            <person name="Lipzen A."/>
            <person name="He G."/>
            <person name="Yan M."/>
            <person name="Ng V."/>
            <person name="Cullen D."/>
            <person name="Martin F."/>
            <person name="Rosso M.-N."/>
            <person name="Henrissat B."/>
            <person name="Hibbett D."/>
            <person name="Martinez A.T."/>
            <person name="Grigoriev I.V."/>
        </authorList>
    </citation>
    <scope>NUCLEOTIDE SEQUENCE</scope>
    <source>
        <strain evidence="8">CBS 506.95</strain>
    </source>
</reference>
<comment type="caution">
    <text evidence="8">The sequence shown here is derived from an EMBL/GenBank/DDBJ whole genome shotgun (WGS) entry which is preliminary data.</text>
</comment>
<dbReference type="GO" id="GO:0046872">
    <property type="term" value="F:metal ion binding"/>
    <property type="evidence" value="ECO:0007669"/>
    <property type="project" value="UniProtKB-KW"/>
</dbReference>
<dbReference type="CDD" id="cd00867">
    <property type="entry name" value="Trans_IPPS"/>
    <property type="match status" value="1"/>
</dbReference>
<dbReference type="GO" id="GO:0004659">
    <property type="term" value="F:prenyltransferase activity"/>
    <property type="evidence" value="ECO:0007669"/>
    <property type="project" value="InterPro"/>
</dbReference>
<gene>
    <name evidence="8" type="ORF">CPB83DRAFT_785535</name>
</gene>
<dbReference type="EMBL" id="MU157833">
    <property type="protein sequence ID" value="KAF9531831.1"/>
    <property type="molecule type" value="Genomic_DNA"/>
</dbReference>
<dbReference type="OrthoDB" id="9927103at2759"/>
<evidence type="ECO:0000256" key="7">
    <source>
        <dbReference type="RuleBase" id="RU004466"/>
    </source>
</evidence>
<keyword evidence="3 7" id="KW-0808">Transferase</keyword>
<proteinExistence type="inferred from homology"/>
<dbReference type="InterPro" id="IPR008949">
    <property type="entry name" value="Isoprenoid_synthase_dom_sf"/>
</dbReference>
<dbReference type="Proteomes" id="UP000807306">
    <property type="component" value="Unassembled WGS sequence"/>
</dbReference>
<dbReference type="SUPFAM" id="SSF48576">
    <property type="entry name" value="Terpenoid synthases"/>
    <property type="match status" value="1"/>
</dbReference>
<evidence type="ECO:0000256" key="3">
    <source>
        <dbReference type="ARBA" id="ARBA00022679"/>
    </source>
</evidence>
<accession>A0A9P6EMI5</accession>
<keyword evidence="6" id="KW-0414">Isoprene biosynthesis</keyword>
<comment type="similarity">
    <text evidence="2 7">Belongs to the FPP/GGPP synthase family.</text>
</comment>
<evidence type="ECO:0000313" key="9">
    <source>
        <dbReference type="Proteomes" id="UP000807306"/>
    </source>
</evidence>
<evidence type="ECO:0000256" key="6">
    <source>
        <dbReference type="ARBA" id="ARBA00023229"/>
    </source>
</evidence>
<dbReference type="GO" id="GO:1990234">
    <property type="term" value="C:transferase complex"/>
    <property type="evidence" value="ECO:0007669"/>
    <property type="project" value="TreeGrafter"/>
</dbReference>
<dbReference type="GO" id="GO:0006744">
    <property type="term" value="P:ubiquinone biosynthetic process"/>
    <property type="evidence" value="ECO:0007669"/>
    <property type="project" value="TreeGrafter"/>
</dbReference>
<dbReference type="PANTHER" id="PTHR12001:SF69">
    <property type="entry name" value="ALL TRANS-POLYPRENYL-DIPHOSPHATE SYNTHASE PDSS1"/>
    <property type="match status" value="1"/>
</dbReference>
<evidence type="ECO:0000256" key="1">
    <source>
        <dbReference type="ARBA" id="ARBA00001946"/>
    </source>
</evidence>
<dbReference type="InterPro" id="IPR000092">
    <property type="entry name" value="Polyprenyl_synt"/>
</dbReference>
<organism evidence="8 9">
    <name type="scientific">Crepidotus variabilis</name>
    <dbReference type="NCBI Taxonomy" id="179855"/>
    <lineage>
        <taxon>Eukaryota</taxon>
        <taxon>Fungi</taxon>
        <taxon>Dikarya</taxon>
        <taxon>Basidiomycota</taxon>
        <taxon>Agaricomycotina</taxon>
        <taxon>Agaricomycetes</taxon>
        <taxon>Agaricomycetidae</taxon>
        <taxon>Agaricales</taxon>
        <taxon>Agaricineae</taxon>
        <taxon>Crepidotaceae</taxon>
        <taxon>Crepidotus</taxon>
    </lineage>
</organism>
<keyword evidence="5" id="KW-0460">Magnesium</keyword>
<dbReference type="Gene3D" id="1.10.600.10">
    <property type="entry name" value="Farnesyl Diphosphate Synthase"/>
    <property type="match status" value="1"/>
</dbReference>
<dbReference type="Pfam" id="PF00348">
    <property type="entry name" value="polyprenyl_synt"/>
    <property type="match status" value="1"/>
</dbReference>
<dbReference type="PANTHER" id="PTHR12001">
    <property type="entry name" value="GERANYLGERANYL PYROPHOSPHATE SYNTHASE"/>
    <property type="match status" value="1"/>
</dbReference>
<evidence type="ECO:0000256" key="5">
    <source>
        <dbReference type="ARBA" id="ARBA00022842"/>
    </source>
</evidence>
<protein>
    <submittedName>
        <fullName evidence="8">Isoprenoid synthase domain-containing protein</fullName>
    </submittedName>
</protein>
<comment type="cofactor">
    <cofactor evidence="1">
        <name>Mg(2+)</name>
        <dbReference type="ChEBI" id="CHEBI:18420"/>
    </cofactor>
</comment>
<name>A0A9P6EMI5_9AGAR</name>
<keyword evidence="9" id="KW-1185">Reference proteome</keyword>
<evidence type="ECO:0000256" key="2">
    <source>
        <dbReference type="ARBA" id="ARBA00006706"/>
    </source>
</evidence>
<dbReference type="GO" id="GO:0008299">
    <property type="term" value="P:isoprenoid biosynthetic process"/>
    <property type="evidence" value="ECO:0007669"/>
    <property type="project" value="UniProtKB-KW"/>
</dbReference>
<dbReference type="AlphaFoldDB" id="A0A9P6EMI5"/>
<evidence type="ECO:0000256" key="4">
    <source>
        <dbReference type="ARBA" id="ARBA00022723"/>
    </source>
</evidence>
<sequence length="462" mass="50858">MRTSLLRVAVPLVRLQATKTRIRCRQLSAVAHQLQPQPKTASEPISISHEQLRTRSRPNPHILVAAELAHIRKCMLNLLGAAHPGLAEVAQHFFAQPSSQLRSIVILLFARATNGLGRNWEQKGWEAECETIAGRADEFDKPLYLSDILHEWNANMPDHSESFESVFELQEAISRPPCPPPLPTTRPFQNLTSRQTTAPSLLPTQVRLAQIMEMIHIASLFHNDIGPTLDCAQPSESPNEEGPVYGNNLAILGGDFLLGRASWALSRLGESEVVELVSSVISNQVEGEFLQMGEVRTPAAGAFSAPKNLPEAWELYLNQTYMKTGSLMGKAARASVILGGCEQGDILREVAYLYGRNLGIAYQLAQDAQNMKELQPGQFVTGPALFASEECPSLVPLIERRFTGRGDLKTAIQCIQTTSAVERTQALAHLYAEKARGFLGLIPDCESKFALDTLLDIVIKRT</sequence>
<evidence type="ECO:0000313" key="8">
    <source>
        <dbReference type="EMBL" id="KAF9531831.1"/>
    </source>
</evidence>
<keyword evidence="4" id="KW-0479">Metal-binding</keyword>